<evidence type="ECO:0000256" key="7">
    <source>
        <dbReference type="ARBA" id="ARBA00023295"/>
    </source>
</evidence>
<dbReference type="SUPFAM" id="SSF51445">
    <property type="entry name" value="(Trans)glycosidases"/>
    <property type="match status" value="1"/>
</dbReference>
<sequence>MPSNLVLLLFCVFVRLSFTESTKYLPTWDSLDTRPLPKWYDEAKIGIFLHWGVFSVPSFGSEWFWQDWKVNSSSYVDYVEDNYPPGFTYQEFAKDFTAEFFNASEWAEIFKESGAKYVVLTSKHHEGFTLWPSRYSYSWNAKDIGPRRDIIDELSIAVRKENLEFGLYHSLYEWFNPMYLSDKRNKFHTQEFVSKKILPEMRELLLNYEPSILWSDGDWEASDTYWKSTEFLAWVYNDSPVKDHIVVNDRWGIDIPCKHGDFFTCSDRYNPGTLQKKKWENAMTIDKVSWGFRRNAKLSDYFTTHELLVTLAGTVSCGGNLLMNIGPTKDGIIAPIFQDRLRDLGKWLKINGEAIYKSTPWTHQNDTLTPGVWYTARENAIYAIVLFWPEDNVLKLESVAQLCASNETSIRVLGNEGKLKWSLIDDEYVQIKFPDKAKTLSENAWVLKFVGT</sequence>
<evidence type="ECO:0000256" key="3">
    <source>
        <dbReference type="ARBA" id="ARBA00012662"/>
    </source>
</evidence>
<dbReference type="Proteomes" id="UP001154078">
    <property type="component" value="Chromosome 1"/>
</dbReference>
<evidence type="ECO:0000256" key="1">
    <source>
        <dbReference type="ARBA" id="ARBA00004071"/>
    </source>
</evidence>
<dbReference type="FunFam" id="3.20.20.80:FF:000027">
    <property type="entry name" value="Alpha-L-fucosidase"/>
    <property type="match status" value="1"/>
</dbReference>
<evidence type="ECO:0000256" key="2">
    <source>
        <dbReference type="ARBA" id="ARBA00007951"/>
    </source>
</evidence>
<dbReference type="InterPro" id="IPR031919">
    <property type="entry name" value="Fucosidase_C"/>
</dbReference>
<keyword evidence="4 10" id="KW-0732">Signal</keyword>
<evidence type="ECO:0000313" key="13">
    <source>
        <dbReference type="EMBL" id="CAH0548170.1"/>
    </source>
</evidence>
<dbReference type="GO" id="GO:0016139">
    <property type="term" value="P:glycoside catabolic process"/>
    <property type="evidence" value="ECO:0007669"/>
    <property type="project" value="TreeGrafter"/>
</dbReference>
<feature type="domain" description="Glycoside hydrolase family 29 N-terminal" evidence="11">
    <location>
        <begin position="19"/>
        <end position="353"/>
    </location>
</feature>
<name>A0A9P0AR14_BRAAE</name>
<dbReference type="EMBL" id="OV121132">
    <property type="protein sequence ID" value="CAH0548170.1"/>
    <property type="molecule type" value="Genomic_DNA"/>
</dbReference>
<protein>
    <recommendedName>
        <fullName evidence="8">Putative alpha-L-fucosidase</fullName>
        <ecNumber evidence="3">3.2.1.51</ecNumber>
    </recommendedName>
    <alternativeName>
        <fullName evidence="9">Alpha-L-fucoside fucohydrolase</fullName>
    </alternativeName>
</protein>
<evidence type="ECO:0000259" key="11">
    <source>
        <dbReference type="Pfam" id="PF01120"/>
    </source>
</evidence>
<organism evidence="13 14">
    <name type="scientific">Brassicogethes aeneus</name>
    <name type="common">Rape pollen beetle</name>
    <name type="synonym">Meligethes aeneus</name>
    <dbReference type="NCBI Taxonomy" id="1431903"/>
    <lineage>
        <taxon>Eukaryota</taxon>
        <taxon>Metazoa</taxon>
        <taxon>Ecdysozoa</taxon>
        <taxon>Arthropoda</taxon>
        <taxon>Hexapoda</taxon>
        <taxon>Insecta</taxon>
        <taxon>Pterygota</taxon>
        <taxon>Neoptera</taxon>
        <taxon>Endopterygota</taxon>
        <taxon>Coleoptera</taxon>
        <taxon>Polyphaga</taxon>
        <taxon>Cucujiformia</taxon>
        <taxon>Nitidulidae</taxon>
        <taxon>Meligethinae</taxon>
        <taxon>Brassicogethes</taxon>
    </lineage>
</organism>
<dbReference type="PANTHER" id="PTHR10030">
    <property type="entry name" value="ALPHA-L-FUCOSIDASE"/>
    <property type="match status" value="1"/>
</dbReference>
<proteinExistence type="inferred from homology"/>
<dbReference type="AlphaFoldDB" id="A0A9P0AR14"/>
<keyword evidence="7 10" id="KW-0326">Glycosidase</keyword>
<dbReference type="InterPro" id="IPR016286">
    <property type="entry name" value="FUC_metazoa-typ"/>
</dbReference>
<evidence type="ECO:0000256" key="4">
    <source>
        <dbReference type="ARBA" id="ARBA00022729"/>
    </source>
</evidence>
<keyword evidence="5 10" id="KW-0378">Hydrolase</keyword>
<feature type="domain" description="Alpha-L-fucosidase C-terminal" evidence="12">
    <location>
        <begin position="364"/>
        <end position="449"/>
    </location>
</feature>
<dbReference type="PRINTS" id="PR00741">
    <property type="entry name" value="GLHYDRLASE29"/>
</dbReference>
<dbReference type="OrthoDB" id="6039950at2759"/>
<reference evidence="13" key="1">
    <citation type="submission" date="2021-12" db="EMBL/GenBank/DDBJ databases">
        <authorList>
            <person name="King R."/>
        </authorList>
    </citation>
    <scope>NUCLEOTIDE SEQUENCE</scope>
</reference>
<dbReference type="InterPro" id="IPR057739">
    <property type="entry name" value="Glyco_hydro_29_N"/>
</dbReference>
<dbReference type="PIRSF" id="PIRSF001092">
    <property type="entry name" value="Alpha-L-fucosidase"/>
    <property type="match status" value="1"/>
</dbReference>
<dbReference type="InterPro" id="IPR013780">
    <property type="entry name" value="Glyco_hydro_b"/>
</dbReference>
<gene>
    <name evidence="13" type="ORF">MELIAE_LOCUS1993</name>
</gene>
<dbReference type="GO" id="GO:0004560">
    <property type="term" value="F:alpha-L-fucosidase activity"/>
    <property type="evidence" value="ECO:0007669"/>
    <property type="project" value="UniProtKB-EC"/>
</dbReference>
<dbReference type="Gene3D" id="2.60.40.1180">
    <property type="entry name" value="Golgi alpha-mannosidase II"/>
    <property type="match status" value="1"/>
</dbReference>
<evidence type="ECO:0000313" key="14">
    <source>
        <dbReference type="Proteomes" id="UP001154078"/>
    </source>
</evidence>
<dbReference type="Pfam" id="PF01120">
    <property type="entry name" value="Alpha_L_fucos"/>
    <property type="match status" value="1"/>
</dbReference>
<dbReference type="Gene3D" id="3.20.20.80">
    <property type="entry name" value="Glycosidases"/>
    <property type="match status" value="1"/>
</dbReference>
<evidence type="ECO:0000256" key="10">
    <source>
        <dbReference type="PIRNR" id="PIRNR001092"/>
    </source>
</evidence>
<evidence type="ECO:0000256" key="6">
    <source>
        <dbReference type="ARBA" id="ARBA00023180"/>
    </source>
</evidence>
<evidence type="ECO:0000256" key="8">
    <source>
        <dbReference type="ARBA" id="ARBA00074133"/>
    </source>
</evidence>
<comment type="similarity">
    <text evidence="2 10">Belongs to the glycosyl hydrolase 29 family.</text>
</comment>
<comment type="function">
    <text evidence="1">Alpha-L-fucosidase is responsible for hydrolyzing the alpha-1,6-linked fucose joined to the reducing-end N-acetylglucosamine of the carbohydrate moieties of glycoproteins.</text>
</comment>
<dbReference type="PANTHER" id="PTHR10030:SF37">
    <property type="entry name" value="ALPHA-L-FUCOSIDASE-RELATED"/>
    <property type="match status" value="1"/>
</dbReference>
<dbReference type="InterPro" id="IPR000933">
    <property type="entry name" value="Glyco_hydro_29"/>
</dbReference>
<feature type="chain" id="PRO_5040557191" description="Putative alpha-L-fucosidase" evidence="10">
    <location>
        <begin position="20"/>
        <end position="452"/>
    </location>
</feature>
<accession>A0A9P0AR14</accession>
<evidence type="ECO:0000256" key="9">
    <source>
        <dbReference type="ARBA" id="ARBA00081661"/>
    </source>
</evidence>
<feature type="signal peptide" evidence="10">
    <location>
        <begin position="1"/>
        <end position="19"/>
    </location>
</feature>
<keyword evidence="14" id="KW-1185">Reference proteome</keyword>
<dbReference type="Pfam" id="PF16757">
    <property type="entry name" value="Fucosidase_C"/>
    <property type="match status" value="1"/>
</dbReference>
<evidence type="ECO:0000259" key="12">
    <source>
        <dbReference type="Pfam" id="PF16757"/>
    </source>
</evidence>
<dbReference type="InterPro" id="IPR017853">
    <property type="entry name" value="GH"/>
</dbReference>
<dbReference type="SMART" id="SM00812">
    <property type="entry name" value="Alpha_L_fucos"/>
    <property type="match status" value="1"/>
</dbReference>
<evidence type="ECO:0000256" key="5">
    <source>
        <dbReference type="ARBA" id="ARBA00022801"/>
    </source>
</evidence>
<keyword evidence="6" id="KW-0325">Glycoprotein</keyword>
<dbReference type="GO" id="GO:0006004">
    <property type="term" value="P:fucose metabolic process"/>
    <property type="evidence" value="ECO:0007669"/>
    <property type="project" value="InterPro"/>
</dbReference>
<dbReference type="GO" id="GO:0005764">
    <property type="term" value="C:lysosome"/>
    <property type="evidence" value="ECO:0007669"/>
    <property type="project" value="TreeGrafter"/>
</dbReference>
<dbReference type="EC" id="3.2.1.51" evidence="3"/>